<dbReference type="Proteomes" id="UP000301751">
    <property type="component" value="Unassembled WGS sequence"/>
</dbReference>
<gene>
    <name evidence="4" type="ORF">AQPW35_12510</name>
</gene>
<evidence type="ECO:0000259" key="3">
    <source>
        <dbReference type="PROSITE" id="PS51782"/>
    </source>
</evidence>
<dbReference type="EMBL" id="BJCL01000002">
    <property type="protein sequence ID" value="GCL62170.1"/>
    <property type="molecule type" value="Genomic_DNA"/>
</dbReference>
<comment type="caution">
    <text evidence="4">The sequence shown here is derived from an EMBL/GenBank/DDBJ whole genome shotgun (WGS) entry which is preliminary data.</text>
</comment>
<reference evidence="5" key="1">
    <citation type="submission" date="2019-03" db="EMBL/GenBank/DDBJ databases">
        <title>Aquabacterium pictum sp.nov., the first bacteriochlorophyll a-containing freshwater bacterium in the genus Aquabacterium of the class Betaproteobacteria.</title>
        <authorList>
            <person name="Hirose S."/>
            <person name="Tank M."/>
            <person name="Hara E."/>
            <person name="Tamaki H."/>
            <person name="Takaichi S."/>
            <person name="Haruta S."/>
            <person name="Hanada S."/>
        </authorList>
    </citation>
    <scope>NUCLEOTIDE SEQUENCE [LARGE SCALE GENOMIC DNA]</scope>
    <source>
        <strain evidence="5">W35</strain>
    </source>
</reference>
<feature type="compositionally biased region" description="Pro residues" evidence="1">
    <location>
        <begin position="135"/>
        <end position="150"/>
    </location>
</feature>
<dbReference type="SUPFAM" id="SSF53850">
    <property type="entry name" value="Periplasmic binding protein-like II"/>
    <property type="match status" value="1"/>
</dbReference>
<evidence type="ECO:0000313" key="5">
    <source>
        <dbReference type="Proteomes" id="UP000301751"/>
    </source>
</evidence>
<dbReference type="PANTHER" id="PTHR30024:SF17">
    <property type="entry name" value="SOLUTE-BINDING PROTEIN FAMILY 3_N-TERMINAL DOMAIN-CONTAINING PROTEIN"/>
    <property type="match status" value="1"/>
</dbReference>
<feature type="signal peptide" evidence="2">
    <location>
        <begin position="1"/>
        <end position="32"/>
    </location>
</feature>
<name>A0A480AN44_9BURK</name>
<proteinExistence type="predicted"/>
<sequence length="419" mass="43659">MIDNNKAPRSAWTLGLSCVALASALATAPALAQTPTAADGTVYEVKPGGSFSAIAAQVLGSPRQWSKLYNARMSGLSDPNLVLVGQRFELATDPASGRYLRLVGSKPVAAAAAPAPAPAPAAAPAPAPAVAAAPAPAPAPAPAAPPPAPAAAPVAAAPAPSADDTLTIGVLPNIGTAALQAQYENLKAWMERTQGTKLRITVPANFKVFFENTMRGDYDLSVAAPHFARVAQVDRSMVPVVMYEPRINALFIGKPDDGINGPADMRGKALGFANPTSLVALYGLQWFRQAGLEPAKDFEVRGARTDMGVGRMLLAGEVSGAIMSNGEFRALPQDEAARLRTVEAFARIPNFIIVAHPRLGAARINRLKGQFKAFIADKDEGAAFVRATGITGMVDADDAVLRELDPYVAPTRRAMGITN</sequence>
<dbReference type="AlphaFoldDB" id="A0A480AN44"/>
<dbReference type="InterPro" id="IPR018392">
    <property type="entry name" value="LysM"/>
</dbReference>
<keyword evidence="5" id="KW-1185">Reference proteome</keyword>
<evidence type="ECO:0000313" key="4">
    <source>
        <dbReference type="EMBL" id="GCL62170.1"/>
    </source>
</evidence>
<feature type="region of interest" description="Disordered" evidence="1">
    <location>
        <begin position="130"/>
        <end position="156"/>
    </location>
</feature>
<keyword evidence="2" id="KW-0732">Signal</keyword>
<feature type="chain" id="PRO_5019752321" description="LysM domain-containing protein" evidence="2">
    <location>
        <begin position="33"/>
        <end position="419"/>
    </location>
</feature>
<evidence type="ECO:0000256" key="1">
    <source>
        <dbReference type="SAM" id="MobiDB-lite"/>
    </source>
</evidence>
<protein>
    <recommendedName>
        <fullName evidence="3">LysM domain-containing protein</fullName>
    </recommendedName>
</protein>
<dbReference type="RefSeq" id="WP_162520705.1">
    <property type="nucleotide sequence ID" value="NZ_BJCL01000002.1"/>
</dbReference>
<organism evidence="4 5">
    <name type="scientific">Pseudaquabacterium pictum</name>
    <dbReference type="NCBI Taxonomy" id="2315236"/>
    <lineage>
        <taxon>Bacteria</taxon>
        <taxon>Pseudomonadati</taxon>
        <taxon>Pseudomonadota</taxon>
        <taxon>Betaproteobacteria</taxon>
        <taxon>Burkholderiales</taxon>
        <taxon>Sphaerotilaceae</taxon>
        <taxon>Pseudaquabacterium</taxon>
    </lineage>
</organism>
<dbReference type="PANTHER" id="PTHR30024">
    <property type="entry name" value="ALIPHATIC SULFONATES-BINDING PROTEIN-RELATED"/>
    <property type="match status" value="1"/>
</dbReference>
<evidence type="ECO:0000256" key="2">
    <source>
        <dbReference type="SAM" id="SignalP"/>
    </source>
</evidence>
<dbReference type="Pfam" id="PF12974">
    <property type="entry name" value="Phosphonate-bd"/>
    <property type="match status" value="1"/>
</dbReference>
<feature type="domain" description="LysM" evidence="3">
    <location>
        <begin position="41"/>
        <end position="90"/>
    </location>
</feature>
<accession>A0A480AN44</accession>
<dbReference type="Gene3D" id="3.40.190.10">
    <property type="entry name" value="Periplasmic binding protein-like II"/>
    <property type="match status" value="2"/>
</dbReference>
<dbReference type="PROSITE" id="PS51782">
    <property type="entry name" value="LYSM"/>
    <property type="match status" value="1"/>
</dbReference>